<gene>
    <name evidence="1" type="ORF">HGG82_15400</name>
</gene>
<dbReference type="Gene3D" id="3.40.50.1110">
    <property type="entry name" value="SGNH hydrolase"/>
    <property type="match status" value="1"/>
</dbReference>
<reference evidence="1 2" key="1">
    <citation type="submission" date="2020-04" db="EMBL/GenBank/DDBJ databases">
        <title>Marinomonas sp. M1K-6 isolated from the deep seawater of the Mariana Trench.</title>
        <authorList>
            <person name="Li Y."/>
        </authorList>
    </citation>
    <scope>NUCLEOTIDE SEQUENCE [LARGE SCALE GENOMIC DNA]</scope>
    <source>
        <strain evidence="1 2">M1K-6</strain>
    </source>
</reference>
<sequence length="319" mass="35097">MKPFSLIKNIAFASLGVFFAVLVGEGVVRLATLNQENYVIEMWRYAKELKEESPDSRIGHQHVPSRSAQLQNVSIAINEYGMRGPQPDFSAKHRVAVVGDSVALGWGVSDEQNLRGQLSQKLPAGYDVVNSGVGNMNVEQAVRMWQSLRSSVPADIIVVLVTPRATAQVVTEKPSWLVENSQLFALMMTFVNQLSSGEYGEEALVKGYEDQWRSPEGNKTLDNAFAMLKDIAVQDGAEIIVVSIPEMHDLNAYQFAFMGDAAREMAGKYGLEYIDALPSLKGPDTQAFWVSSRDIHLNGKAFAIISDLVVAKISEKADE</sequence>
<dbReference type="SUPFAM" id="SSF52266">
    <property type="entry name" value="SGNH hydrolase"/>
    <property type="match status" value="1"/>
</dbReference>
<name>A0A847R4R1_9GAMM</name>
<accession>A0A847R4R1</accession>
<dbReference type="AlphaFoldDB" id="A0A847R4R1"/>
<dbReference type="GO" id="GO:0016788">
    <property type="term" value="F:hydrolase activity, acting on ester bonds"/>
    <property type="evidence" value="ECO:0007669"/>
    <property type="project" value="UniProtKB-ARBA"/>
</dbReference>
<dbReference type="InterPro" id="IPR036514">
    <property type="entry name" value="SGNH_hydro_sf"/>
</dbReference>
<organism evidence="1 2">
    <name type="scientific">Marinomonas profundi</name>
    <dbReference type="NCBI Taxonomy" id="2726122"/>
    <lineage>
        <taxon>Bacteria</taxon>
        <taxon>Pseudomonadati</taxon>
        <taxon>Pseudomonadota</taxon>
        <taxon>Gammaproteobacteria</taxon>
        <taxon>Oceanospirillales</taxon>
        <taxon>Oceanospirillaceae</taxon>
        <taxon>Marinomonas</taxon>
    </lineage>
</organism>
<dbReference type="EMBL" id="JABAEK010000024">
    <property type="protein sequence ID" value="NLQ18992.1"/>
    <property type="molecule type" value="Genomic_DNA"/>
</dbReference>
<proteinExistence type="predicted"/>
<dbReference type="Proteomes" id="UP000586067">
    <property type="component" value="Unassembled WGS sequence"/>
</dbReference>
<comment type="caution">
    <text evidence="1">The sequence shown here is derived from an EMBL/GenBank/DDBJ whole genome shotgun (WGS) entry which is preliminary data.</text>
</comment>
<evidence type="ECO:0008006" key="3">
    <source>
        <dbReference type="Google" id="ProtNLM"/>
    </source>
</evidence>
<evidence type="ECO:0000313" key="1">
    <source>
        <dbReference type="EMBL" id="NLQ18992.1"/>
    </source>
</evidence>
<keyword evidence="2" id="KW-1185">Reference proteome</keyword>
<protein>
    <recommendedName>
        <fullName evidence="3">SGNH hydrolase-type esterase domain-containing protein</fullName>
    </recommendedName>
</protein>
<evidence type="ECO:0000313" key="2">
    <source>
        <dbReference type="Proteomes" id="UP000586067"/>
    </source>
</evidence>
<dbReference type="RefSeq" id="WP_168827284.1">
    <property type="nucleotide sequence ID" value="NZ_CP073013.1"/>
</dbReference>